<feature type="domain" description="DUF559" evidence="2">
    <location>
        <begin position="6"/>
        <end position="110"/>
    </location>
</feature>
<dbReference type="InterPro" id="IPR047216">
    <property type="entry name" value="Endonuclease_DUF559_bact"/>
</dbReference>
<dbReference type="EMBL" id="CP016545">
    <property type="protein sequence ID" value="ANU07733.1"/>
    <property type="molecule type" value="Genomic_DNA"/>
</dbReference>
<dbReference type="Pfam" id="PF04480">
    <property type="entry name" value="DUF559"/>
    <property type="match status" value="1"/>
</dbReference>
<dbReference type="InterPro" id="IPR007569">
    <property type="entry name" value="DUF559"/>
</dbReference>
<dbReference type="Gene3D" id="3.40.960.10">
    <property type="entry name" value="VSR Endonuclease"/>
    <property type="match status" value="1"/>
</dbReference>
<dbReference type="PATRIC" id="fig|645517.4.peg.1422"/>
<dbReference type="CDD" id="cd01038">
    <property type="entry name" value="Endonuclease_DUF559"/>
    <property type="match status" value="1"/>
</dbReference>
<dbReference type="SUPFAM" id="SSF52980">
    <property type="entry name" value="Restriction endonuclease-like"/>
    <property type="match status" value="1"/>
</dbReference>
<organism evidence="3 4">
    <name type="scientific">Paraurantiacibacter namhicola</name>
    <dbReference type="NCBI Taxonomy" id="645517"/>
    <lineage>
        <taxon>Bacteria</taxon>
        <taxon>Pseudomonadati</taxon>
        <taxon>Pseudomonadota</taxon>
        <taxon>Alphaproteobacteria</taxon>
        <taxon>Sphingomonadales</taxon>
        <taxon>Erythrobacteraceae</taxon>
        <taxon>Paraurantiacibacter</taxon>
    </lineage>
</organism>
<dbReference type="Proteomes" id="UP000092698">
    <property type="component" value="Chromosome"/>
</dbReference>
<accession>A0A1C7D8V8</accession>
<dbReference type="PANTHER" id="PTHR38590:SF1">
    <property type="entry name" value="BLL0828 PROTEIN"/>
    <property type="match status" value="1"/>
</dbReference>
<name>A0A1C7D8V8_9SPHN</name>
<dbReference type="STRING" id="645517.A6F65_01428"/>
<proteinExistence type="predicted"/>
<protein>
    <recommendedName>
        <fullName evidence="2">DUF559 domain-containing protein</fullName>
    </recommendedName>
</protein>
<dbReference type="KEGG" id="anh:A6F65_01428"/>
<reference evidence="3 4" key="1">
    <citation type="submission" date="2016-07" db="EMBL/GenBank/DDBJ databases">
        <title>Complete genome sequence of Altererythrobacter namhicola JCM 16345T, containing esterase-encoding genes.</title>
        <authorList>
            <person name="Cheng H."/>
            <person name="Wu Y.-H."/>
            <person name="Jian S.-L."/>
            <person name="Huo Y.-Y."/>
            <person name="Wang C.-S."/>
            <person name="Xu X.-W."/>
        </authorList>
    </citation>
    <scope>NUCLEOTIDE SEQUENCE [LARGE SCALE GENOMIC DNA]</scope>
    <source>
        <strain evidence="3 4">JCM 16345</strain>
    </source>
</reference>
<dbReference type="AlphaFoldDB" id="A0A1C7D8V8"/>
<evidence type="ECO:0000313" key="3">
    <source>
        <dbReference type="EMBL" id="ANU07733.1"/>
    </source>
</evidence>
<dbReference type="RefSeq" id="WP_067787182.1">
    <property type="nucleotide sequence ID" value="NZ_CP016545.1"/>
</dbReference>
<evidence type="ECO:0000256" key="1">
    <source>
        <dbReference type="SAM" id="MobiDB-lite"/>
    </source>
</evidence>
<dbReference type="PANTHER" id="PTHR38590">
    <property type="entry name" value="BLL0828 PROTEIN"/>
    <property type="match status" value="1"/>
</dbReference>
<evidence type="ECO:0000313" key="4">
    <source>
        <dbReference type="Proteomes" id="UP000092698"/>
    </source>
</evidence>
<dbReference type="OrthoDB" id="9798754at2"/>
<gene>
    <name evidence="3" type="ORF">A6F65_01428</name>
</gene>
<feature type="region of interest" description="Disordered" evidence="1">
    <location>
        <begin position="119"/>
        <end position="151"/>
    </location>
</feature>
<keyword evidence="4" id="KW-1185">Reference proteome</keyword>
<sequence>MRDADLTRHAKAMRREMTEPETRLWLELRASRFQSVKFRRQKVIGRYIVDFAANDPKLVVEVDGDTHAGQHNYDGRRTESLEAQGYTVIRFTNSDVMGNMHGVLTRLADVIASLRAQPPLPTLSPEGERAISGATNSLSPSGERVGERGKP</sequence>
<evidence type="ECO:0000259" key="2">
    <source>
        <dbReference type="Pfam" id="PF04480"/>
    </source>
</evidence>
<dbReference type="InterPro" id="IPR011335">
    <property type="entry name" value="Restrct_endonuc-II-like"/>
</dbReference>